<reference evidence="1 2" key="1">
    <citation type="journal article" date="2022" name="Allergy">
        <title>Genome assembly and annotation of Periplaneta americana reveal a comprehensive cockroach allergen profile.</title>
        <authorList>
            <person name="Wang L."/>
            <person name="Xiong Q."/>
            <person name="Saelim N."/>
            <person name="Wang L."/>
            <person name="Nong W."/>
            <person name="Wan A.T."/>
            <person name="Shi M."/>
            <person name="Liu X."/>
            <person name="Cao Q."/>
            <person name="Hui J.H.L."/>
            <person name="Sookrung N."/>
            <person name="Leung T.F."/>
            <person name="Tungtrongchitr A."/>
            <person name="Tsui S.K.W."/>
        </authorList>
    </citation>
    <scope>NUCLEOTIDE SEQUENCE [LARGE SCALE GENOMIC DNA]</scope>
    <source>
        <strain evidence="1">PWHHKU_190912</strain>
    </source>
</reference>
<keyword evidence="2" id="KW-1185">Reference proteome</keyword>
<dbReference type="EMBL" id="JAJSOF020000040">
    <property type="protein sequence ID" value="KAJ4426384.1"/>
    <property type="molecule type" value="Genomic_DNA"/>
</dbReference>
<protein>
    <submittedName>
        <fullName evidence="1">Uncharacterized protein</fullName>
    </submittedName>
</protein>
<organism evidence="1 2">
    <name type="scientific">Periplaneta americana</name>
    <name type="common">American cockroach</name>
    <name type="synonym">Blatta americana</name>
    <dbReference type="NCBI Taxonomy" id="6978"/>
    <lineage>
        <taxon>Eukaryota</taxon>
        <taxon>Metazoa</taxon>
        <taxon>Ecdysozoa</taxon>
        <taxon>Arthropoda</taxon>
        <taxon>Hexapoda</taxon>
        <taxon>Insecta</taxon>
        <taxon>Pterygota</taxon>
        <taxon>Neoptera</taxon>
        <taxon>Polyneoptera</taxon>
        <taxon>Dictyoptera</taxon>
        <taxon>Blattodea</taxon>
        <taxon>Blattoidea</taxon>
        <taxon>Blattidae</taxon>
        <taxon>Blattinae</taxon>
        <taxon>Periplaneta</taxon>
    </lineage>
</organism>
<sequence>MAAFMFRIVFVASQRQTSCIRRRPELSEAATPVADYLVEDYIDSEGLFPPAMWTTQDLSSDRTTNACEAFHSTA</sequence>
<dbReference type="Proteomes" id="UP001148838">
    <property type="component" value="Unassembled WGS sequence"/>
</dbReference>
<comment type="caution">
    <text evidence="1">The sequence shown here is derived from an EMBL/GenBank/DDBJ whole genome shotgun (WGS) entry which is preliminary data.</text>
</comment>
<accession>A0ABQ8RXI2</accession>
<name>A0ABQ8RXI2_PERAM</name>
<gene>
    <name evidence="1" type="ORF">ANN_27198</name>
</gene>
<evidence type="ECO:0000313" key="2">
    <source>
        <dbReference type="Proteomes" id="UP001148838"/>
    </source>
</evidence>
<evidence type="ECO:0000313" key="1">
    <source>
        <dbReference type="EMBL" id="KAJ4426384.1"/>
    </source>
</evidence>
<proteinExistence type="predicted"/>